<protein>
    <submittedName>
        <fullName evidence="1">Uncharacterized protein</fullName>
    </submittedName>
</protein>
<dbReference type="EMBL" id="JAAABI010000008">
    <property type="protein sequence ID" value="NAY93292.1"/>
    <property type="molecule type" value="Genomic_DNA"/>
</dbReference>
<evidence type="ECO:0000313" key="1">
    <source>
        <dbReference type="EMBL" id="NAY93292.1"/>
    </source>
</evidence>
<sequence length="190" mass="22508">MNKIIIPLLLLTFGFTSCKNSEKEIGKLEIAKQYYKALDNSDSAVMKTLVTDSLLTKETDYDYEQTFSKKEYIEEWLKWDSVFNPTYKILEIEQENEIVKSTISKVDKRILLLHEEPTVWNEVIRFDSDKIISIERKNVLFNDKTWERNRTKLLSWIDENHPELNGFLDGQTEPIAMKYLKAIELYNNKK</sequence>
<accession>A0A964WYU8</accession>
<reference evidence="1" key="1">
    <citation type="submission" date="2020-01" db="EMBL/GenBank/DDBJ databases">
        <title>Muricauda ochracea sp. nov., isolated from a tidal flat of Garorim bay in Korea.</title>
        <authorList>
            <person name="Kim D."/>
            <person name="Yoo Y."/>
            <person name="Kim J.-J."/>
        </authorList>
    </citation>
    <scope>NUCLEOTIDE SEQUENCE</scope>
    <source>
        <strain evidence="1">JGD-17</strain>
    </source>
</reference>
<keyword evidence="2" id="KW-1185">Reference proteome</keyword>
<dbReference type="AlphaFoldDB" id="A0A964WYU8"/>
<dbReference type="Proteomes" id="UP000667650">
    <property type="component" value="Unassembled WGS sequence"/>
</dbReference>
<dbReference type="PROSITE" id="PS51257">
    <property type="entry name" value="PROKAR_LIPOPROTEIN"/>
    <property type="match status" value="1"/>
</dbReference>
<evidence type="ECO:0000313" key="2">
    <source>
        <dbReference type="Proteomes" id="UP000667650"/>
    </source>
</evidence>
<gene>
    <name evidence="1" type="ORF">GTQ34_15380</name>
</gene>
<proteinExistence type="predicted"/>
<dbReference type="RefSeq" id="WP_166524700.1">
    <property type="nucleotide sequence ID" value="NZ_JAAABI010000008.1"/>
</dbReference>
<name>A0A964WYU8_9FLAO</name>
<comment type="caution">
    <text evidence="1">The sequence shown here is derived from an EMBL/GenBank/DDBJ whole genome shotgun (WGS) entry which is preliminary data.</text>
</comment>
<organism evidence="1 2">
    <name type="scientific">Flagellimonas ochracea</name>
    <dbReference type="NCBI Taxonomy" id="2696472"/>
    <lineage>
        <taxon>Bacteria</taxon>
        <taxon>Pseudomonadati</taxon>
        <taxon>Bacteroidota</taxon>
        <taxon>Flavobacteriia</taxon>
        <taxon>Flavobacteriales</taxon>
        <taxon>Flavobacteriaceae</taxon>
        <taxon>Flagellimonas</taxon>
    </lineage>
</organism>